<dbReference type="PANTHER" id="PTHR46091">
    <property type="entry name" value="BLR7054 PROTEIN"/>
    <property type="match status" value="1"/>
</dbReference>
<evidence type="ECO:0000256" key="2">
    <source>
        <dbReference type="ARBA" id="ARBA00022729"/>
    </source>
</evidence>
<dbReference type="AlphaFoldDB" id="A0A6L8UT72"/>
<accession>A0A6L8UT72</accession>
<evidence type="ECO:0000256" key="4">
    <source>
        <dbReference type="ARBA" id="ARBA00022857"/>
    </source>
</evidence>
<evidence type="ECO:0000256" key="1">
    <source>
        <dbReference type="ARBA" id="ARBA00022630"/>
    </source>
</evidence>
<dbReference type="Gene3D" id="3.50.50.60">
    <property type="entry name" value="FAD/NAD(P)-binding domain"/>
    <property type="match status" value="2"/>
</dbReference>
<keyword evidence="8" id="KW-1185">Reference proteome</keyword>
<keyword evidence="4" id="KW-0521">NADP</keyword>
<dbReference type="GO" id="GO:0016491">
    <property type="term" value="F:oxidoreductase activity"/>
    <property type="evidence" value="ECO:0007669"/>
    <property type="project" value="InterPro"/>
</dbReference>
<name>A0A6L8UT72_9BACL</name>
<evidence type="ECO:0000313" key="8">
    <source>
        <dbReference type="Proteomes" id="UP000481087"/>
    </source>
</evidence>
<dbReference type="Pfam" id="PF01593">
    <property type="entry name" value="Amino_oxidase"/>
    <property type="match status" value="1"/>
</dbReference>
<evidence type="ECO:0000256" key="5">
    <source>
        <dbReference type="ARBA" id="ARBA00023027"/>
    </source>
</evidence>
<protein>
    <submittedName>
        <fullName evidence="7">NAD(P)-binding protein</fullName>
    </submittedName>
</protein>
<keyword evidence="1" id="KW-0285">Flavoprotein</keyword>
<gene>
    <name evidence="7" type="ORF">GQF01_00155</name>
</gene>
<feature type="domain" description="Amine oxidase" evidence="6">
    <location>
        <begin position="11"/>
        <end position="477"/>
    </location>
</feature>
<proteinExistence type="predicted"/>
<keyword evidence="2" id="KW-0732">Signal</keyword>
<comment type="caution">
    <text evidence="7">The sequence shown here is derived from an EMBL/GenBank/DDBJ whole genome shotgun (WGS) entry which is preliminary data.</text>
</comment>
<dbReference type="PANTHER" id="PTHR46091:SF3">
    <property type="entry name" value="AMINE OXIDASE DOMAIN-CONTAINING PROTEIN"/>
    <property type="match status" value="1"/>
</dbReference>
<dbReference type="InterPro" id="IPR002937">
    <property type="entry name" value="Amino_oxidase"/>
</dbReference>
<keyword evidence="5" id="KW-0520">NAD</keyword>
<keyword evidence="3" id="KW-0274">FAD</keyword>
<dbReference type="InterPro" id="IPR036188">
    <property type="entry name" value="FAD/NAD-bd_sf"/>
</dbReference>
<evidence type="ECO:0000313" key="7">
    <source>
        <dbReference type="EMBL" id="MZQ80572.1"/>
    </source>
</evidence>
<dbReference type="RefSeq" id="WP_161404570.1">
    <property type="nucleotide sequence ID" value="NZ_WTUZ01000001.1"/>
</dbReference>
<dbReference type="SUPFAM" id="SSF51905">
    <property type="entry name" value="FAD/NAD(P)-binding domain"/>
    <property type="match status" value="1"/>
</dbReference>
<evidence type="ECO:0000259" key="6">
    <source>
        <dbReference type="Pfam" id="PF01593"/>
    </source>
</evidence>
<dbReference type="EMBL" id="WTUZ01000001">
    <property type="protein sequence ID" value="MZQ80572.1"/>
    <property type="molecule type" value="Genomic_DNA"/>
</dbReference>
<sequence>MQDILIVGSGLGGLVSAAFLAKKGFQVTVLEKHYIHGGYASSFRRRNWEFDVSLHCLSGLGEGGRINSIFKEIGLFDRVEFSRADPLYRAVFPNSDIVVTGDYNEYRNELIRRFPSEQQGIEALFELFIKISNENMASYKGIPVVTITYKDYTLQQVYDRFNLSPPLQAVLSQFWCYLGLPPNRLSALYFIFTWIDYHVFGGYYPKGKSQQLSNAFKAIIEENKGKVVTREEVQHIYVKENEAYGVQTKKGNTYLSDKVISNINPQQTLNMLSGNMELPQVYEEKVKNLEPSYSCAQAYIIADVDFAEVYGEVCHEIFVNYSYDQNRIDGDIKEGNYDQLPFCITIYENIIPEYQNKKVSTLTMMQLCSSEDWIHLSEEDYRSKKAELMQLYLNKLEALYPGIKEKILHMELATPRTIMRYTNHPNGAIYGSAQIVGQAVQNSLPHLTPIKNLFLVGAWTRPGSGYSGVISSGYNLSKLINQ</sequence>
<evidence type="ECO:0000256" key="3">
    <source>
        <dbReference type="ARBA" id="ARBA00022827"/>
    </source>
</evidence>
<organism evidence="7 8">
    <name type="scientific">Paenibacillus silvestris</name>
    <dbReference type="NCBI Taxonomy" id="2606219"/>
    <lineage>
        <taxon>Bacteria</taxon>
        <taxon>Bacillati</taxon>
        <taxon>Bacillota</taxon>
        <taxon>Bacilli</taxon>
        <taxon>Bacillales</taxon>
        <taxon>Paenibacillaceae</taxon>
        <taxon>Paenibacillus</taxon>
    </lineage>
</organism>
<reference evidence="7 8" key="1">
    <citation type="submission" date="2019-12" db="EMBL/GenBank/DDBJ databases">
        <title>Paenibacillus sp. nov. sp. isolated from soil.</title>
        <authorList>
            <person name="Kim J."/>
            <person name="Jeong S.E."/>
            <person name="Jung H.S."/>
            <person name="Jeon C.O."/>
        </authorList>
    </citation>
    <scope>NUCLEOTIDE SEQUENCE [LARGE SCALE GENOMIC DNA]</scope>
    <source>
        <strain evidence="7 8">5J-6</strain>
    </source>
</reference>
<dbReference type="InterPro" id="IPR052206">
    <property type="entry name" value="Retinol_saturase"/>
</dbReference>
<dbReference type="Proteomes" id="UP000481087">
    <property type="component" value="Unassembled WGS sequence"/>
</dbReference>